<dbReference type="InterPro" id="IPR039374">
    <property type="entry name" value="SIP_fam"/>
</dbReference>
<sequence>MAPKIRMTQVKAIHDISPHMRRVVLTGEALSDFPVDRKSAHVKAIFPDPGAANKLPRLGAYAGFKTWMRSYTIREFDPKTQELWLDFAIFDHQGLASNWAQSAMVGDYLGIAGPGDVKHPKLGVDNHLLIGDLTALPVIAATLEMLPEQATGSAFIQVPTHKDIQTLNKPAGIAVEWLVTENKKTERFLSTLSAQKTTLTDTSILIAAEASIVKQLKSYLKEHCEYSKKNLYASAYWNSKK</sequence>
<dbReference type="Pfam" id="PF08021">
    <property type="entry name" value="FAD_binding_9"/>
    <property type="match status" value="1"/>
</dbReference>
<evidence type="ECO:0000256" key="1">
    <source>
        <dbReference type="ARBA" id="ARBA00035644"/>
    </source>
</evidence>
<dbReference type="Pfam" id="PF04954">
    <property type="entry name" value="SIP"/>
    <property type="match status" value="1"/>
</dbReference>
<name>A0A7S9HC23_9ALTE</name>
<dbReference type="EMBL" id="CP064795">
    <property type="protein sequence ID" value="QPG04836.1"/>
    <property type="molecule type" value="Genomic_DNA"/>
</dbReference>
<dbReference type="InterPro" id="IPR039261">
    <property type="entry name" value="FNR_nucleotide-bd"/>
</dbReference>
<dbReference type="InterPro" id="IPR007037">
    <property type="entry name" value="SIP_rossman_dom"/>
</dbReference>
<evidence type="ECO:0000313" key="3">
    <source>
        <dbReference type="EMBL" id="QPG04836.1"/>
    </source>
</evidence>
<dbReference type="InterPro" id="IPR013113">
    <property type="entry name" value="SIP_FAD-bd"/>
</dbReference>
<comment type="similarity">
    <text evidence="1">Belongs to the SIP oxidoreductase family.</text>
</comment>
<reference evidence="3 4" key="1">
    <citation type="submission" date="2020-11" db="EMBL/GenBank/DDBJ databases">
        <title>Complete genome sequence for Salinimonas sp. strain G2-b.</title>
        <authorList>
            <person name="Park S.-J."/>
        </authorList>
    </citation>
    <scope>NUCLEOTIDE SEQUENCE [LARGE SCALE GENOMIC DNA]</scope>
    <source>
        <strain evidence="3 4">G2-b</strain>
    </source>
</reference>
<dbReference type="SUPFAM" id="SSF63380">
    <property type="entry name" value="Riboflavin synthase domain-like"/>
    <property type="match status" value="1"/>
</dbReference>
<dbReference type="KEGG" id="smaa:IT774_11715"/>
<feature type="domain" description="FAD-binding FR-type" evidence="2">
    <location>
        <begin position="3"/>
        <end position="121"/>
    </location>
</feature>
<proteinExistence type="inferred from homology"/>
<organism evidence="3 4">
    <name type="scientific">Salinimonas marina</name>
    <dbReference type="NCBI Taxonomy" id="2785918"/>
    <lineage>
        <taxon>Bacteria</taxon>
        <taxon>Pseudomonadati</taxon>
        <taxon>Pseudomonadota</taxon>
        <taxon>Gammaproteobacteria</taxon>
        <taxon>Alteromonadales</taxon>
        <taxon>Alteromonadaceae</taxon>
        <taxon>Alteromonas/Salinimonas group</taxon>
        <taxon>Salinimonas</taxon>
    </lineage>
</organism>
<protein>
    <submittedName>
        <fullName evidence="3">Siderophore-interacting protein</fullName>
    </submittedName>
</protein>
<dbReference type="InterPro" id="IPR017938">
    <property type="entry name" value="Riboflavin_synthase-like_b-brl"/>
</dbReference>
<keyword evidence="4" id="KW-1185">Reference proteome</keyword>
<dbReference type="PANTHER" id="PTHR30157:SF0">
    <property type="entry name" value="NADPH-DEPENDENT FERRIC-CHELATE REDUCTASE"/>
    <property type="match status" value="1"/>
</dbReference>
<dbReference type="Gene3D" id="3.40.50.80">
    <property type="entry name" value="Nucleotide-binding domain of ferredoxin-NADP reductase (FNR) module"/>
    <property type="match status" value="1"/>
</dbReference>
<dbReference type="PANTHER" id="PTHR30157">
    <property type="entry name" value="FERRIC REDUCTASE, NADPH-DEPENDENT"/>
    <property type="match status" value="1"/>
</dbReference>
<dbReference type="Gene3D" id="2.40.30.10">
    <property type="entry name" value="Translation factors"/>
    <property type="match status" value="1"/>
</dbReference>
<evidence type="ECO:0000313" key="4">
    <source>
        <dbReference type="Proteomes" id="UP000595095"/>
    </source>
</evidence>
<dbReference type="CDD" id="cd06193">
    <property type="entry name" value="siderophore_interacting"/>
    <property type="match status" value="1"/>
</dbReference>
<dbReference type="PROSITE" id="PS51384">
    <property type="entry name" value="FAD_FR"/>
    <property type="match status" value="1"/>
</dbReference>
<dbReference type="AlphaFoldDB" id="A0A7S9HC23"/>
<evidence type="ECO:0000259" key="2">
    <source>
        <dbReference type="PROSITE" id="PS51384"/>
    </source>
</evidence>
<dbReference type="RefSeq" id="WP_195809928.1">
    <property type="nucleotide sequence ID" value="NZ_CP064795.1"/>
</dbReference>
<dbReference type="GO" id="GO:0016491">
    <property type="term" value="F:oxidoreductase activity"/>
    <property type="evidence" value="ECO:0007669"/>
    <property type="project" value="InterPro"/>
</dbReference>
<dbReference type="InterPro" id="IPR017927">
    <property type="entry name" value="FAD-bd_FR_type"/>
</dbReference>
<gene>
    <name evidence="3" type="ORF">IT774_11715</name>
</gene>
<accession>A0A7S9HC23</accession>
<dbReference type="Proteomes" id="UP000595095">
    <property type="component" value="Chromosome"/>
</dbReference>